<feature type="domain" description="Protein kinase" evidence="18">
    <location>
        <begin position="348"/>
        <end position="634"/>
    </location>
</feature>
<sequence length="666" mass="73516">MSTLDIVLLLLLLPFADAEPWPLCGNGGNYTANSSYQSNLNQLSAVLPKKASSNRNLFATGTAGTTPDEVYALALCRGDINASACNDCVAAGFQDAQQLCPFSKEATMYYDVCLLSFSSIDFLSTTSSNDSGDILLIWNSQNFTESSASISLLLFTLLNDTALSAVNSSRRFTTARMDISSLPTMYCVVQCTPDLTAGECAACLQDFPQLTLMYLDGRRGGRVLRVRCNMRYEIYPFYQGDPMLRIISLATAVPGAPPPPTASPATSTVGLAKLACFVPLPALVHTASFALESSCSRLAFNSGDKGLQDKAVVNTRVEENALVWRIEEKSSEFTLFDLSQLLKATENFSEGNRLGQGGFGPVYKGQLSDGQEIAVKRLASHSGQGFTEFRNEVELIAKLQHTNLVRLLGCCIEGDEKVLVYEYMSNKSLDFFIFDESQSSLLSWNKRREIVEGIAQGLLYLHKHSRLRIVHRDLKASNILLDQDMNPKISDFGLARIFGSNDTEGNTKRVVGTYGYMSPEYASEGIYSVKSDVFSFGVLLLEILSGKRNSGFYQFGDFLNLLGYTWHLWEEGRWLELVEASISMEMHAAEARRYTYIALMCVQENADDRPTMSDIVAALNSESVVLPQPKHPAYFNLRVSKAEESTTAVERYSLNEVTITQDPEGR</sequence>
<dbReference type="SUPFAM" id="SSF56112">
    <property type="entry name" value="Protein kinase-like (PK-like)"/>
    <property type="match status" value="1"/>
</dbReference>
<feature type="domain" description="Gnk2-homologous" evidence="19">
    <location>
        <begin position="18"/>
        <end position="122"/>
    </location>
</feature>
<dbReference type="InterPro" id="IPR001245">
    <property type="entry name" value="Ser-Thr/Tyr_kinase_cat_dom"/>
</dbReference>
<accession>A0A835AXP4</accession>
<dbReference type="PROSITE" id="PS51473">
    <property type="entry name" value="GNK2"/>
    <property type="match status" value="2"/>
</dbReference>
<organism evidence="20 21">
    <name type="scientific">Digitaria exilis</name>
    <dbReference type="NCBI Taxonomy" id="1010633"/>
    <lineage>
        <taxon>Eukaryota</taxon>
        <taxon>Viridiplantae</taxon>
        <taxon>Streptophyta</taxon>
        <taxon>Embryophyta</taxon>
        <taxon>Tracheophyta</taxon>
        <taxon>Spermatophyta</taxon>
        <taxon>Magnoliopsida</taxon>
        <taxon>Liliopsida</taxon>
        <taxon>Poales</taxon>
        <taxon>Poaceae</taxon>
        <taxon>PACMAD clade</taxon>
        <taxon>Panicoideae</taxon>
        <taxon>Panicodae</taxon>
        <taxon>Paniceae</taxon>
        <taxon>Anthephorinae</taxon>
        <taxon>Digitaria</taxon>
    </lineage>
</organism>
<feature type="domain" description="Gnk2-homologous" evidence="19">
    <location>
        <begin position="131"/>
        <end position="237"/>
    </location>
</feature>
<dbReference type="SMART" id="SM00220">
    <property type="entry name" value="S_TKc"/>
    <property type="match status" value="1"/>
</dbReference>
<keyword evidence="6 17" id="KW-0732">Signal</keyword>
<evidence type="ECO:0000256" key="2">
    <source>
        <dbReference type="ARBA" id="ARBA00012513"/>
    </source>
</evidence>
<dbReference type="Gene3D" id="3.30.200.20">
    <property type="entry name" value="Phosphorylase Kinase, domain 1"/>
    <property type="match status" value="1"/>
</dbReference>
<evidence type="ECO:0000256" key="15">
    <source>
        <dbReference type="ARBA" id="ARBA00047899"/>
    </source>
</evidence>
<dbReference type="EMBL" id="JACEFO010002165">
    <property type="protein sequence ID" value="KAF8676425.1"/>
    <property type="molecule type" value="Genomic_DNA"/>
</dbReference>
<dbReference type="FunFam" id="3.30.430.20:FF:000004">
    <property type="entry name" value="Receptor-like serine-threonine protein kinase"/>
    <property type="match status" value="1"/>
</dbReference>
<dbReference type="FunFam" id="3.30.430.20:FF:000002">
    <property type="entry name" value="Cysteine-rich receptor-like protein kinase 10"/>
    <property type="match status" value="1"/>
</dbReference>
<evidence type="ECO:0000256" key="5">
    <source>
        <dbReference type="ARBA" id="ARBA00022692"/>
    </source>
</evidence>
<dbReference type="InterPro" id="IPR038408">
    <property type="entry name" value="GNK2_sf"/>
</dbReference>
<feature type="signal peptide" evidence="17">
    <location>
        <begin position="1"/>
        <end position="18"/>
    </location>
</feature>
<keyword evidence="14" id="KW-0325">Glycoprotein</keyword>
<evidence type="ECO:0000256" key="10">
    <source>
        <dbReference type="ARBA" id="ARBA00022840"/>
    </source>
</evidence>
<keyword evidence="11" id="KW-1133">Transmembrane helix</keyword>
<keyword evidence="21" id="KW-1185">Reference proteome</keyword>
<dbReference type="CDD" id="cd14066">
    <property type="entry name" value="STKc_IRAK"/>
    <property type="match status" value="1"/>
</dbReference>
<evidence type="ECO:0000256" key="17">
    <source>
        <dbReference type="SAM" id="SignalP"/>
    </source>
</evidence>
<evidence type="ECO:0000256" key="16">
    <source>
        <dbReference type="ARBA" id="ARBA00048679"/>
    </source>
</evidence>
<evidence type="ECO:0000256" key="4">
    <source>
        <dbReference type="ARBA" id="ARBA00022679"/>
    </source>
</evidence>
<proteinExistence type="predicted"/>
<gene>
    <name evidence="20" type="ORF">HU200_046972</name>
</gene>
<protein>
    <recommendedName>
        <fullName evidence="2">non-specific serine/threonine protein kinase</fullName>
        <ecNumber evidence="2">2.7.11.1</ecNumber>
    </recommendedName>
</protein>
<evidence type="ECO:0000256" key="11">
    <source>
        <dbReference type="ARBA" id="ARBA00022989"/>
    </source>
</evidence>
<keyword evidence="13" id="KW-1015">Disulfide bond</keyword>
<reference evidence="20" key="1">
    <citation type="submission" date="2020-07" db="EMBL/GenBank/DDBJ databases">
        <title>Genome sequence and genetic diversity analysis of an under-domesticated orphan crop, white fonio (Digitaria exilis).</title>
        <authorList>
            <person name="Bennetzen J.L."/>
            <person name="Chen S."/>
            <person name="Ma X."/>
            <person name="Wang X."/>
            <person name="Yssel A.E.J."/>
            <person name="Chaluvadi S.R."/>
            <person name="Johnson M."/>
            <person name="Gangashetty P."/>
            <person name="Hamidou F."/>
            <person name="Sanogo M.D."/>
            <person name="Zwaenepoel A."/>
            <person name="Wallace J."/>
            <person name="Van De Peer Y."/>
            <person name="Van Deynze A."/>
        </authorList>
    </citation>
    <scope>NUCLEOTIDE SEQUENCE</scope>
    <source>
        <tissue evidence="20">Leaves</tissue>
    </source>
</reference>
<comment type="caution">
    <text evidence="20">The sequence shown here is derived from an EMBL/GenBank/DDBJ whole genome shotgun (WGS) entry which is preliminary data.</text>
</comment>
<dbReference type="PROSITE" id="PS00108">
    <property type="entry name" value="PROTEIN_KINASE_ST"/>
    <property type="match status" value="1"/>
</dbReference>
<comment type="subcellular location">
    <subcellularLocation>
        <location evidence="1">Membrane</location>
        <topology evidence="1">Single-pass membrane protein</topology>
    </subcellularLocation>
</comment>
<dbReference type="GO" id="GO:0005524">
    <property type="term" value="F:ATP binding"/>
    <property type="evidence" value="ECO:0007669"/>
    <property type="project" value="UniProtKB-KW"/>
</dbReference>
<dbReference type="InterPro" id="IPR002902">
    <property type="entry name" value="GNK2"/>
</dbReference>
<dbReference type="OrthoDB" id="688481at2759"/>
<dbReference type="Gene3D" id="1.10.510.10">
    <property type="entry name" value="Transferase(Phosphotransferase) domain 1"/>
    <property type="match status" value="1"/>
</dbReference>
<keyword evidence="12" id="KW-0472">Membrane</keyword>
<keyword evidence="5" id="KW-0812">Transmembrane</keyword>
<dbReference type="Pfam" id="PF07714">
    <property type="entry name" value="PK_Tyr_Ser-Thr"/>
    <property type="match status" value="1"/>
</dbReference>
<dbReference type="Proteomes" id="UP000636709">
    <property type="component" value="Unassembled WGS sequence"/>
</dbReference>
<evidence type="ECO:0000313" key="21">
    <source>
        <dbReference type="Proteomes" id="UP000636709"/>
    </source>
</evidence>
<dbReference type="FunFam" id="1.10.510.10:FF:000060">
    <property type="entry name" value="G-type lectin S-receptor-like serine/threonine-protein kinase"/>
    <property type="match status" value="1"/>
</dbReference>
<evidence type="ECO:0000259" key="19">
    <source>
        <dbReference type="PROSITE" id="PS51473"/>
    </source>
</evidence>
<keyword evidence="7" id="KW-0677">Repeat</keyword>
<dbReference type="InterPro" id="IPR000719">
    <property type="entry name" value="Prot_kinase_dom"/>
</dbReference>
<dbReference type="EC" id="2.7.11.1" evidence="2"/>
<keyword evidence="9" id="KW-0418">Kinase</keyword>
<evidence type="ECO:0000256" key="6">
    <source>
        <dbReference type="ARBA" id="ARBA00022729"/>
    </source>
</evidence>
<dbReference type="GO" id="GO:0005886">
    <property type="term" value="C:plasma membrane"/>
    <property type="evidence" value="ECO:0007669"/>
    <property type="project" value="TreeGrafter"/>
</dbReference>
<dbReference type="AlphaFoldDB" id="A0A835AXP4"/>
<keyword evidence="10" id="KW-0067">ATP-binding</keyword>
<name>A0A835AXP4_9POAL</name>
<evidence type="ECO:0000256" key="13">
    <source>
        <dbReference type="ARBA" id="ARBA00023157"/>
    </source>
</evidence>
<dbReference type="Pfam" id="PF01657">
    <property type="entry name" value="Stress-antifung"/>
    <property type="match status" value="2"/>
</dbReference>
<keyword evidence="8" id="KW-0547">Nucleotide-binding</keyword>
<dbReference type="PANTHER" id="PTHR27002">
    <property type="entry name" value="RECEPTOR-LIKE SERINE/THREONINE-PROTEIN KINASE SD1-8"/>
    <property type="match status" value="1"/>
</dbReference>
<keyword evidence="4" id="KW-0808">Transferase</keyword>
<evidence type="ECO:0000256" key="14">
    <source>
        <dbReference type="ARBA" id="ARBA00023180"/>
    </source>
</evidence>
<comment type="catalytic activity">
    <reaction evidence="15">
        <text>L-threonyl-[protein] + ATP = O-phospho-L-threonyl-[protein] + ADP + H(+)</text>
        <dbReference type="Rhea" id="RHEA:46608"/>
        <dbReference type="Rhea" id="RHEA-COMP:11060"/>
        <dbReference type="Rhea" id="RHEA-COMP:11605"/>
        <dbReference type="ChEBI" id="CHEBI:15378"/>
        <dbReference type="ChEBI" id="CHEBI:30013"/>
        <dbReference type="ChEBI" id="CHEBI:30616"/>
        <dbReference type="ChEBI" id="CHEBI:61977"/>
        <dbReference type="ChEBI" id="CHEBI:456216"/>
        <dbReference type="EC" id="2.7.11.1"/>
    </reaction>
</comment>
<evidence type="ECO:0000259" key="18">
    <source>
        <dbReference type="PROSITE" id="PS50011"/>
    </source>
</evidence>
<evidence type="ECO:0000256" key="3">
    <source>
        <dbReference type="ARBA" id="ARBA00022527"/>
    </source>
</evidence>
<dbReference type="CDD" id="cd23509">
    <property type="entry name" value="Gnk2-like"/>
    <property type="match status" value="2"/>
</dbReference>
<evidence type="ECO:0000256" key="7">
    <source>
        <dbReference type="ARBA" id="ARBA00022737"/>
    </source>
</evidence>
<dbReference type="Gene3D" id="3.30.430.20">
    <property type="entry name" value="Gnk2 domain, C-X8-C-X2-C motif"/>
    <property type="match status" value="2"/>
</dbReference>
<evidence type="ECO:0000256" key="9">
    <source>
        <dbReference type="ARBA" id="ARBA00022777"/>
    </source>
</evidence>
<keyword evidence="3" id="KW-0723">Serine/threonine-protein kinase</keyword>
<dbReference type="PANTHER" id="PTHR27002:SF460">
    <property type="entry name" value="OS01G0366300 PROTEIN"/>
    <property type="match status" value="1"/>
</dbReference>
<evidence type="ECO:0000313" key="20">
    <source>
        <dbReference type="EMBL" id="KAF8676425.1"/>
    </source>
</evidence>
<comment type="catalytic activity">
    <reaction evidence="16">
        <text>L-seryl-[protein] + ATP = O-phospho-L-seryl-[protein] + ADP + H(+)</text>
        <dbReference type="Rhea" id="RHEA:17989"/>
        <dbReference type="Rhea" id="RHEA-COMP:9863"/>
        <dbReference type="Rhea" id="RHEA-COMP:11604"/>
        <dbReference type="ChEBI" id="CHEBI:15378"/>
        <dbReference type="ChEBI" id="CHEBI:29999"/>
        <dbReference type="ChEBI" id="CHEBI:30616"/>
        <dbReference type="ChEBI" id="CHEBI:83421"/>
        <dbReference type="ChEBI" id="CHEBI:456216"/>
        <dbReference type="EC" id="2.7.11.1"/>
    </reaction>
</comment>
<dbReference type="FunFam" id="3.30.200.20:FF:000195">
    <property type="entry name" value="G-type lectin S-receptor-like serine/threonine-protein kinase"/>
    <property type="match status" value="1"/>
</dbReference>
<dbReference type="InterPro" id="IPR008271">
    <property type="entry name" value="Ser/Thr_kinase_AS"/>
</dbReference>
<evidence type="ECO:0000256" key="8">
    <source>
        <dbReference type="ARBA" id="ARBA00022741"/>
    </source>
</evidence>
<evidence type="ECO:0000256" key="12">
    <source>
        <dbReference type="ARBA" id="ARBA00023136"/>
    </source>
</evidence>
<feature type="chain" id="PRO_5032649439" description="non-specific serine/threonine protein kinase" evidence="17">
    <location>
        <begin position="19"/>
        <end position="666"/>
    </location>
</feature>
<evidence type="ECO:0000256" key="1">
    <source>
        <dbReference type="ARBA" id="ARBA00004167"/>
    </source>
</evidence>
<dbReference type="PROSITE" id="PS50011">
    <property type="entry name" value="PROTEIN_KINASE_DOM"/>
    <property type="match status" value="1"/>
</dbReference>
<dbReference type="InterPro" id="IPR011009">
    <property type="entry name" value="Kinase-like_dom_sf"/>
</dbReference>
<dbReference type="GO" id="GO:0004674">
    <property type="term" value="F:protein serine/threonine kinase activity"/>
    <property type="evidence" value="ECO:0007669"/>
    <property type="project" value="UniProtKB-KW"/>
</dbReference>